<feature type="region of interest" description="Disordered" evidence="1">
    <location>
        <begin position="1"/>
        <end position="23"/>
    </location>
</feature>
<dbReference type="Proteomes" id="UP001642484">
    <property type="component" value="Unassembled WGS sequence"/>
</dbReference>
<evidence type="ECO:0000256" key="1">
    <source>
        <dbReference type="SAM" id="MobiDB-lite"/>
    </source>
</evidence>
<gene>
    <name evidence="3" type="ORF">CCMP2556_LOCUS40517</name>
</gene>
<organism evidence="3 4">
    <name type="scientific">Durusdinium trenchii</name>
    <dbReference type="NCBI Taxonomy" id="1381693"/>
    <lineage>
        <taxon>Eukaryota</taxon>
        <taxon>Sar</taxon>
        <taxon>Alveolata</taxon>
        <taxon>Dinophyceae</taxon>
        <taxon>Suessiales</taxon>
        <taxon>Symbiodiniaceae</taxon>
        <taxon>Durusdinium</taxon>
    </lineage>
</organism>
<feature type="transmembrane region" description="Helical" evidence="2">
    <location>
        <begin position="78"/>
        <end position="102"/>
    </location>
</feature>
<feature type="transmembrane region" description="Helical" evidence="2">
    <location>
        <begin position="114"/>
        <end position="134"/>
    </location>
</feature>
<dbReference type="EMBL" id="CAXAMN010023995">
    <property type="protein sequence ID" value="CAK9083023.1"/>
    <property type="molecule type" value="Genomic_DNA"/>
</dbReference>
<keyword evidence="2" id="KW-0812">Transmembrane</keyword>
<keyword evidence="2" id="KW-0472">Membrane</keyword>
<keyword evidence="2" id="KW-1133">Transmembrane helix</keyword>
<evidence type="ECO:0000256" key="2">
    <source>
        <dbReference type="SAM" id="Phobius"/>
    </source>
</evidence>
<reference evidence="3 4" key="1">
    <citation type="submission" date="2024-02" db="EMBL/GenBank/DDBJ databases">
        <authorList>
            <person name="Chen Y."/>
            <person name="Shah S."/>
            <person name="Dougan E. K."/>
            <person name="Thang M."/>
            <person name="Chan C."/>
        </authorList>
    </citation>
    <scope>NUCLEOTIDE SEQUENCE [LARGE SCALE GENOMIC DNA]</scope>
</reference>
<feature type="compositionally biased region" description="Polar residues" evidence="1">
    <location>
        <begin position="10"/>
        <end position="21"/>
    </location>
</feature>
<protein>
    <submittedName>
        <fullName evidence="3">Uncharacterized protein</fullName>
    </submittedName>
</protein>
<name>A0ABP0Q440_9DINO</name>
<keyword evidence="4" id="KW-1185">Reference proteome</keyword>
<accession>A0ABP0Q440</accession>
<evidence type="ECO:0000313" key="4">
    <source>
        <dbReference type="Proteomes" id="UP001642484"/>
    </source>
</evidence>
<proteinExistence type="predicted"/>
<comment type="caution">
    <text evidence="3">The sequence shown here is derived from an EMBL/GenBank/DDBJ whole genome shotgun (WGS) entry which is preliminary data.</text>
</comment>
<evidence type="ECO:0000313" key="3">
    <source>
        <dbReference type="EMBL" id="CAK9083023.1"/>
    </source>
</evidence>
<sequence>MRYAADIGTESPTASGSAQSPSESELSELSELSGTVKCCGRCSQCCALPQMWTMLTQVPPLRYSMGVLCHKRTIWSKYFYSASHALIILSVLGCFSAVKVAACFGLDEKAQREGLLSYNVAVGSMNFLLSIPMIRMCRCRQLGPCGCWLEQNN</sequence>